<keyword evidence="3 6" id="KW-0812">Transmembrane</keyword>
<feature type="transmembrane region" description="Helical" evidence="6">
    <location>
        <begin position="246"/>
        <end position="272"/>
    </location>
</feature>
<feature type="transmembrane region" description="Helical" evidence="6">
    <location>
        <begin position="51"/>
        <end position="71"/>
    </location>
</feature>
<dbReference type="Proteomes" id="UP000315395">
    <property type="component" value="Chromosome"/>
</dbReference>
<keyword evidence="8" id="KW-1185">Reference proteome</keyword>
<dbReference type="GO" id="GO:0022857">
    <property type="term" value="F:transmembrane transporter activity"/>
    <property type="evidence" value="ECO:0007669"/>
    <property type="project" value="InterPro"/>
</dbReference>
<dbReference type="InterPro" id="IPR002293">
    <property type="entry name" value="AA/rel_permease1"/>
</dbReference>
<evidence type="ECO:0000313" key="8">
    <source>
        <dbReference type="Proteomes" id="UP000315395"/>
    </source>
</evidence>
<proteinExistence type="predicted"/>
<evidence type="ECO:0000256" key="6">
    <source>
        <dbReference type="SAM" id="Phobius"/>
    </source>
</evidence>
<feature type="transmembrane region" description="Helical" evidence="6">
    <location>
        <begin position="416"/>
        <end position="434"/>
    </location>
</feature>
<dbReference type="PIRSF" id="PIRSF006060">
    <property type="entry name" value="AA_transporter"/>
    <property type="match status" value="1"/>
</dbReference>
<dbReference type="GO" id="GO:0005886">
    <property type="term" value="C:plasma membrane"/>
    <property type="evidence" value="ECO:0007669"/>
    <property type="project" value="UniProtKB-SubCell"/>
</dbReference>
<feature type="transmembrane region" description="Helical" evidence="6">
    <location>
        <begin position="139"/>
        <end position="159"/>
    </location>
</feature>
<feature type="transmembrane region" description="Helical" evidence="6">
    <location>
        <begin position="203"/>
        <end position="225"/>
    </location>
</feature>
<dbReference type="PANTHER" id="PTHR42770:SF7">
    <property type="entry name" value="MEMBRANE PROTEIN"/>
    <property type="match status" value="1"/>
</dbReference>
<dbReference type="RefSeq" id="WP_143782385.1">
    <property type="nucleotide sequence ID" value="NZ_CP041616.1"/>
</dbReference>
<name>A0A516G853_9MICO</name>
<feature type="transmembrane region" description="Helical" evidence="6">
    <location>
        <begin position="446"/>
        <end position="463"/>
    </location>
</feature>
<keyword evidence="5 6" id="KW-0472">Membrane</keyword>
<keyword evidence="4 6" id="KW-1133">Transmembrane helix</keyword>
<evidence type="ECO:0000256" key="4">
    <source>
        <dbReference type="ARBA" id="ARBA00022989"/>
    </source>
</evidence>
<feature type="transmembrane region" description="Helical" evidence="6">
    <location>
        <begin position="92"/>
        <end position="119"/>
    </location>
</feature>
<organism evidence="7 8">
    <name type="scientific">Ornithinimicrobium ciconiae</name>
    <dbReference type="NCBI Taxonomy" id="2594265"/>
    <lineage>
        <taxon>Bacteria</taxon>
        <taxon>Bacillati</taxon>
        <taxon>Actinomycetota</taxon>
        <taxon>Actinomycetes</taxon>
        <taxon>Micrococcales</taxon>
        <taxon>Ornithinimicrobiaceae</taxon>
        <taxon>Ornithinimicrobium</taxon>
    </lineage>
</organism>
<evidence type="ECO:0000256" key="2">
    <source>
        <dbReference type="ARBA" id="ARBA00022475"/>
    </source>
</evidence>
<dbReference type="OrthoDB" id="9762947at2"/>
<feature type="transmembrane region" description="Helical" evidence="6">
    <location>
        <begin position="20"/>
        <end position="39"/>
    </location>
</feature>
<feature type="transmembrane region" description="Helical" evidence="6">
    <location>
        <begin position="171"/>
        <end position="191"/>
    </location>
</feature>
<dbReference type="Gene3D" id="1.20.1740.10">
    <property type="entry name" value="Amino acid/polyamine transporter I"/>
    <property type="match status" value="1"/>
</dbReference>
<dbReference type="KEGG" id="orz:FNH13_04580"/>
<keyword evidence="2" id="KW-1003">Cell membrane</keyword>
<evidence type="ECO:0000256" key="5">
    <source>
        <dbReference type="ARBA" id="ARBA00023136"/>
    </source>
</evidence>
<accession>A0A516G853</accession>
<dbReference type="AlphaFoldDB" id="A0A516G853"/>
<comment type="subcellular location">
    <subcellularLocation>
        <location evidence="1">Cell membrane</location>
        <topology evidence="1">Multi-pass membrane protein</topology>
    </subcellularLocation>
</comment>
<evidence type="ECO:0000256" key="3">
    <source>
        <dbReference type="ARBA" id="ARBA00022692"/>
    </source>
</evidence>
<dbReference type="EMBL" id="CP041616">
    <property type="protein sequence ID" value="QDO87708.1"/>
    <property type="molecule type" value="Genomic_DNA"/>
</dbReference>
<dbReference type="PANTHER" id="PTHR42770">
    <property type="entry name" value="AMINO ACID TRANSPORTER-RELATED"/>
    <property type="match status" value="1"/>
</dbReference>
<gene>
    <name evidence="7" type="ORF">FNH13_04580</name>
</gene>
<sequence>MSTPSATDRTELQRTLKPQWVWAIALGSAIGWGAFVLPTDWLATAGPLGTIIGLLIGGALMCLIAVSYGFLIRTFPVSGGEYAYAYTAFGRLNAYICGWFLTLGYMSIVALNASAFALIFRRMVPWVVEWVPLWEVAGWQVYLGEVVVASLALLLFAVLNVRGATLSGRMQFIFCIVMLAAVGFLLIGALLHPDTPLSNLSPAFPSGTGAVPAILAIVAIAPWAYVGFDNVPQAAEEFDFPPSKAFGLIIMAIVVAAGIYVAMVLTTAIAFPWPELVAGETAWGTADAASSLFGNVGLLVLAIGLCMGVFTGLNGFFVSASRLLFAMGRAHTIPPAFARLHTTTGTPALAIWFVTALCLIAPWFGREALVWVVDMSSVGVTIAYTYTCCAAFRMFRWSDSPARPGDPEGVRSSLKKVMSGLGTITGVGFFLLLMTPGSPAQLGTPSLIALGVWIALGVVFYLMHRSSQQELSDEEMDHLVLGEHRVTAD</sequence>
<dbReference type="InterPro" id="IPR050367">
    <property type="entry name" value="APC_superfamily"/>
</dbReference>
<evidence type="ECO:0000256" key="1">
    <source>
        <dbReference type="ARBA" id="ARBA00004651"/>
    </source>
</evidence>
<dbReference type="Pfam" id="PF13520">
    <property type="entry name" value="AA_permease_2"/>
    <property type="match status" value="1"/>
</dbReference>
<protein>
    <submittedName>
        <fullName evidence="7">APC family permease</fullName>
    </submittedName>
</protein>
<evidence type="ECO:0000313" key="7">
    <source>
        <dbReference type="EMBL" id="QDO87708.1"/>
    </source>
</evidence>
<feature type="transmembrane region" description="Helical" evidence="6">
    <location>
        <begin position="370"/>
        <end position="395"/>
    </location>
</feature>
<feature type="transmembrane region" description="Helical" evidence="6">
    <location>
        <begin position="292"/>
        <end position="325"/>
    </location>
</feature>
<reference evidence="7 8" key="1">
    <citation type="submission" date="2019-07" db="EMBL/GenBank/DDBJ databases">
        <title>complete genome sequencing of Ornithinimicrobium sp. H23M54.</title>
        <authorList>
            <person name="Bae J.-W."/>
            <person name="Lee S.-Y."/>
        </authorList>
    </citation>
    <scope>NUCLEOTIDE SEQUENCE [LARGE SCALE GENOMIC DNA]</scope>
    <source>
        <strain evidence="7 8">H23M54</strain>
    </source>
</reference>
<feature type="transmembrane region" description="Helical" evidence="6">
    <location>
        <begin position="346"/>
        <end position="364"/>
    </location>
</feature>